<sequence>MQLPMLQLPVLQLPMLQRLILQLSVLQLPVLQLPVLQLPVLQLPVLDRKTTTRKKQIYEQRQQLMAAASRRKKPVSNTTRTDPTYLFKKLVENAPEDLYYMKNTNEPWNPKLSYDDLRPHLFSEIIGDEGIEEEMKTFYKPEGGRRQSSRLKGKVVTYTETSSGGEDAADSVTSSEGEDAADPDTPLSD</sequence>
<organism evidence="2 3">
    <name type="scientific">Cymbomonas tetramitiformis</name>
    <dbReference type="NCBI Taxonomy" id="36881"/>
    <lineage>
        <taxon>Eukaryota</taxon>
        <taxon>Viridiplantae</taxon>
        <taxon>Chlorophyta</taxon>
        <taxon>Pyramimonadophyceae</taxon>
        <taxon>Pyramimonadales</taxon>
        <taxon>Pyramimonadaceae</taxon>
        <taxon>Cymbomonas</taxon>
    </lineage>
</organism>
<protein>
    <submittedName>
        <fullName evidence="2">Uncharacterized protein</fullName>
    </submittedName>
</protein>
<comment type="caution">
    <text evidence="2">The sequence shown here is derived from an EMBL/GenBank/DDBJ whole genome shotgun (WGS) entry which is preliminary data.</text>
</comment>
<proteinExistence type="predicted"/>
<name>A0AAE0C3F8_9CHLO</name>
<gene>
    <name evidence="2" type="ORF">CYMTET_43438</name>
</gene>
<evidence type="ECO:0000313" key="3">
    <source>
        <dbReference type="Proteomes" id="UP001190700"/>
    </source>
</evidence>
<evidence type="ECO:0000313" key="2">
    <source>
        <dbReference type="EMBL" id="KAK3247053.1"/>
    </source>
</evidence>
<dbReference type="EMBL" id="LGRX02029262">
    <property type="protein sequence ID" value="KAK3247053.1"/>
    <property type="molecule type" value="Genomic_DNA"/>
</dbReference>
<evidence type="ECO:0000256" key="1">
    <source>
        <dbReference type="SAM" id="MobiDB-lite"/>
    </source>
</evidence>
<dbReference type="AlphaFoldDB" id="A0AAE0C3F8"/>
<keyword evidence="3" id="KW-1185">Reference proteome</keyword>
<feature type="region of interest" description="Disordered" evidence="1">
    <location>
        <begin position="141"/>
        <end position="189"/>
    </location>
</feature>
<reference evidence="2 3" key="1">
    <citation type="journal article" date="2015" name="Genome Biol. Evol.">
        <title>Comparative Genomics of a Bacterivorous Green Alga Reveals Evolutionary Causalities and Consequences of Phago-Mixotrophic Mode of Nutrition.</title>
        <authorList>
            <person name="Burns J.A."/>
            <person name="Paasch A."/>
            <person name="Narechania A."/>
            <person name="Kim E."/>
        </authorList>
    </citation>
    <scope>NUCLEOTIDE SEQUENCE [LARGE SCALE GENOMIC DNA]</scope>
    <source>
        <strain evidence="2 3">PLY_AMNH</strain>
    </source>
</reference>
<accession>A0AAE0C3F8</accession>
<dbReference type="Proteomes" id="UP001190700">
    <property type="component" value="Unassembled WGS sequence"/>
</dbReference>